<dbReference type="PANTHER" id="PTHR11375:SF0">
    <property type="entry name" value="ACIDIC LEUCINE-RICH NUCLEAR PHOSPHOPROTEIN 32 FAMILY MEMBER A"/>
    <property type="match status" value="1"/>
</dbReference>
<evidence type="ECO:0000313" key="10">
    <source>
        <dbReference type="Proteomes" id="UP000663882"/>
    </source>
</evidence>
<dbReference type="Pfam" id="PF14580">
    <property type="entry name" value="LRR_9"/>
    <property type="match status" value="1"/>
</dbReference>
<name>A0A813QUV6_9BILA</name>
<dbReference type="EMBL" id="CAJOBE010011034">
    <property type="protein sequence ID" value="CAF4121994.1"/>
    <property type="molecule type" value="Genomic_DNA"/>
</dbReference>
<dbReference type="Gene3D" id="3.80.10.10">
    <property type="entry name" value="Ribonuclease Inhibitor"/>
    <property type="match status" value="1"/>
</dbReference>
<proteinExistence type="inferred from homology"/>
<dbReference type="AlphaFoldDB" id="A0A813QUV6"/>
<feature type="compositionally biased region" description="Acidic residues" evidence="4">
    <location>
        <begin position="220"/>
        <end position="249"/>
    </location>
</feature>
<evidence type="ECO:0000313" key="8">
    <source>
        <dbReference type="EMBL" id="CAF3520399.1"/>
    </source>
</evidence>
<evidence type="ECO:0000313" key="9">
    <source>
        <dbReference type="EMBL" id="CAF4121994.1"/>
    </source>
</evidence>
<comment type="caution">
    <text evidence="6">The sequence shown here is derived from an EMBL/GenBank/DDBJ whole genome shotgun (WGS) entry which is preliminary data.</text>
</comment>
<dbReference type="SUPFAM" id="SSF52058">
    <property type="entry name" value="L domain-like"/>
    <property type="match status" value="1"/>
</dbReference>
<evidence type="ECO:0000256" key="2">
    <source>
        <dbReference type="ARBA" id="ARBA00022737"/>
    </source>
</evidence>
<evidence type="ECO:0000256" key="1">
    <source>
        <dbReference type="ARBA" id="ARBA00022614"/>
    </source>
</evidence>
<gene>
    <name evidence="9" type="ORF">FNK824_LOCUS32346</name>
    <name evidence="8" type="ORF">OTI717_LOCUS2772</name>
    <name evidence="6" type="ORF">RFH988_LOCUS2505</name>
    <name evidence="7" type="ORF">SEV965_LOCUS8244</name>
</gene>
<dbReference type="Proteomes" id="UP000663823">
    <property type="component" value="Unassembled WGS sequence"/>
</dbReference>
<dbReference type="InterPro" id="IPR003603">
    <property type="entry name" value="U2A'_phosphoprotein32A_C"/>
</dbReference>
<dbReference type="EMBL" id="CAJNOU010000299">
    <property type="protein sequence ID" value="CAF0950779.1"/>
    <property type="molecule type" value="Genomic_DNA"/>
</dbReference>
<organism evidence="6 10">
    <name type="scientific">Rotaria sordida</name>
    <dbReference type="NCBI Taxonomy" id="392033"/>
    <lineage>
        <taxon>Eukaryota</taxon>
        <taxon>Metazoa</taxon>
        <taxon>Spiralia</taxon>
        <taxon>Gnathifera</taxon>
        <taxon>Rotifera</taxon>
        <taxon>Eurotatoria</taxon>
        <taxon>Bdelloidea</taxon>
        <taxon>Philodinida</taxon>
        <taxon>Philodinidae</taxon>
        <taxon>Rotaria</taxon>
    </lineage>
</organism>
<evidence type="ECO:0000256" key="3">
    <source>
        <dbReference type="ARBA" id="ARBA00025777"/>
    </source>
</evidence>
<protein>
    <recommendedName>
        <fullName evidence="5">U2A'/phosphoprotein 32 family A C-terminal domain-containing protein</fullName>
    </recommendedName>
</protein>
<dbReference type="InterPro" id="IPR032675">
    <property type="entry name" value="LRR_dom_sf"/>
</dbReference>
<dbReference type="PANTHER" id="PTHR11375">
    <property type="entry name" value="ACIDIC LEUCINE-RICH NUCLEAR PHOSPHOPROTEIN 32"/>
    <property type="match status" value="1"/>
</dbReference>
<dbReference type="InterPro" id="IPR045081">
    <property type="entry name" value="AN32"/>
</dbReference>
<dbReference type="Proteomes" id="UP000663882">
    <property type="component" value="Unassembled WGS sequence"/>
</dbReference>
<evidence type="ECO:0000256" key="4">
    <source>
        <dbReference type="SAM" id="MobiDB-lite"/>
    </source>
</evidence>
<evidence type="ECO:0000313" key="7">
    <source>
        <dbReference type="EMBL" id="CAF0950779.1"/>
    </source>
</evidence>
<dbReference type="Proteomes" id="UP000663874">
    <property type="component" value="Unassembled WGS sequence"/>
</dbReference>
<keyword evidence="1" id="KW-0433">Leucine-rich repeat</keyword>
<dbReference type="Proteomes" id="UP000663889">
    <property type="component" value="Unassembled WGS sequence"/>
</dbReference>
<accession>A0A813QUV6</accession>
<dbReference type="EMBL" id="CAJOAX010000140">
    <property type="protein sequence ID" value="CAF3520399.1"/>
    <property type="molecule type" value="Genomic_DNA"/>
</dbReference>
<reference evidence="6" key="1">
    <citation type="submission" date="2021-02" db="EMBL/GenBank/DDBJ databases">
        <authorList>
            <person name="Nowell W R."/>
        </authorList>
    </citation>
    <scope>NUCLEOTIDE SEQUENCE</scope>
</reference>
<comment type="similarity">
    <text evidence="3">Belongs to the ANP32 family.</text>
</comment>
<feature type="domain" description="U2A'/phosphoprotein 32 family A C-terminal" evidence="5">
    <location>
        <begin position="142"/>
        <end position="160"/>
    </location>
</feature>
<dbReference type="EMBL" id="CAJNOO010000054">
    <property type="protein sequence ID" value="CAF0773642.1"/>
    <property type="molecule type" value="Genomic_DNA"/>
</dbReference>
<sequence>MSEQNMQDENSVATEQNSMVHRIALEVKRREPSSINELVLDNCARCYSIQGLTDEFCNLRVLSIINVGLQSLAKFPKLPKLRKLYLSDNRLSSGLENLEGCPNLTLLILAGNKFKSIDELKPLSKLPKLSILDLMNCEVTSVEGYRETMFNMLPQLKYLDNADKDGEEKDSDDEDDEDEDEEDNENGASDGEDNEGEEEDEYEEDDNKTGLKALYNGTFEEGDDDDEESYEGNSDEEEEESDEDDDLSEGDVSAETIEKPSKGEKRKRGADDQQDNVVENSNNDDDGPPHKI</sequence>
<keyword evidence="2" id="KW-0677">Repeat</keyword>
<feature type="region of interest" description="Disordered" evidence="4">
    <location>
        <begin position="161"/>
        <end position="292"/>
    </location>
</feature>
<evidence type="ECO:0000313" key="6">
    <source>
        <dbReference type="EMBL" id="CAF0773642.1"/>
    </source>
</evidence>
<dbReference type="PROSITE" id="PS51450">
    <property type="entry name" value="LRR"/>
    <property type="match status" value="2"/>
</dbReference>
<dbReference type="GO" id="GO:0042393">
    <property type="term" value="F:histone binding"/>
    <property type="evidence" value="ECO:0007669"/>
    <property type="project" value="TreeGrafter"/>
</dbReference>
<dbReference type="GO" id="GO:0005634">
    <property type="term" value="C:nucleus"/>
    <property type="evidence" value="ECO:0007669"/>
    <property type="project" value="TreeGrafter"/>
</dbReference>
<feature type="compositionally biased region" description="Acidic residues" evidence="4">
    <location>
        <begin position="168"/>
        <end position="206"/>
    </location>
</feature>
<dbReference type="SMART" id="SM00446">
    <property type="entry name" value="LRRcap"/>
    <property type="match status" value="1"/>
</dbReference>
<dbReference type="InterPro" id="IPR001611">
    <property type="entry name" value="Leu-rich_rpt"/>
</dbReference>
<dbReference type="OrthoDB" id="2160613at2759"/>
<dbReference type="FunFam" id="3.80.10.10:FF:000131">
    <property type="entry name" value="acidic leucine-rich nuclear phosphoprotein 32-related protein-like"/>
    <property type="match status" value="1"/>
</dbReference>
<evidence type="ECO:0000259" key="5">
    <source>
        <dbReference type="SMART" id="SM00446"/>
    </source>
</evidence>